<dbReference type="EMBL" id="JACOOS010000012">
    <property type="protein sequence ID" value="MBC5678092.1"/>
    <property type="molecule type" value="Genomic_DNA"/>
</dbReference>
<evidence type="ECO:0000256" key="2">
    <source>
        <dbReference type="ARBA" id="ARBA00023015"/>
    </source>
</evidence>
<keyword evidence="6" id="KW-1185">Reference proteome</keyword>
<dbReference type="Proteomes" id="UP000635828">
    <property type="component" value="Unassembled WGS sequence"/>
</dbReference>
<dbReference type="SUPFAM" id="SSF46785">
    <property type="entry name" value="Winged helix' DNA-binding domain"/>
    <property type="match status" value="1"/>
</dbReference>
<keyword evidence="3" id="KW-0238">DNA-binding</keyword>
<dbReference type="Pfam" id="PF03965">
    <property type="entry name" value="Penicillinase_R"/>
    <property type="match status" value="1"/>
</dbReference>
<dbReference type="InterPro" id="IPR005650">
    <property type="entry name" value="BlaI_family"/>
</dbReference>
<evidence type="ECO:0000256" key="1">
    <source>
        <dbReference type="ARBA" id="ARBA00011046"/>
    </source>
</evidence>
<dbReference type="Gene3D" id="1.10.10.10">
    <property type="entry name" value="Winged helix-like DNA-binding domain superfamily/Winged helix DNA-binding domain"/>
    <property type="match status" value="1"/>
</dbReference>
<dbReference type="InterPro" id="IPR036388">
    <property type="entry name" value="WH-like_DNA-bd_sf"/>
</dbReference>
<organism evidence="5 6">
    <name type="scientific">Anaerostipes hominis</name>
    <name type="common">ex Liu et al. 2021</name>
    <dbReference type="NCBI Taxonomy" id="2763018"/>
    <lineage>
        <taxon>Bacteria</taxon>
        <taxon>Bacillati</taxon>
        <taxon>Bacillota</taxon>
        <taxon>Clostridia</taxon>
        <taxon>Lachnospirales</taxon>
        <taxon>Lachnospiraceae</taxon>
        <taxon>Anaerostipes</taxon>
    </lineage>
</organism>
<protein>
    <submittedName>
        <fullName evidence="5">BlaI/MecI/CopY family transcriptional regulator</fullName>
    </submittedName>
</protein>
<evidence type="ECO:0000313" key="6">
    <source>
        <dbReference type="Proteomes" id="UP000635828"/>
    </source>
</evidence>
<dbReference type="RefSeq" id="WP_143266082.1">
    <property type="nucleotide sequence ID" value="NZ_JACOOS010000012.1"/>
</dbReference>
<evidence type="ECO:0000256" key="4">
    <source>
        <dbReference type="ARBA" id="ARBA00023163"/>
    </source>
</evidence>
<evidence type="ECO:0000313" key="5">
    <source>
        <dbReference type="EMBL" id="MBC5678092.1"/>
    </source>
</evidence>
<accession>A0ABR7FSC3</accession>
<sequence>MRRVQNKQNVLRRDRSCKILQDRFFVFFLLKSNYLKKRIFHDIIVKIVVEKLNKINILWRNVLMIERDLTSREIWIMKCIWANPGGMTLQDLQKELKEIFDWEIKRSTIHTYLTTIEGKGYIEVEKKGRNLIMKPSISEEEHKKEQAERMISFWYDGSRQGLIKTLVGDNISQESGRHLMDVLDELEEI</sequence>
<gene>
    <name evidence="5" type="ORF">H8S22_10900</name>
</gene>
<dbReference type="InterPro" id="IPR036390">
    <property type="entry name" value="WH_DNA-bd_sf"/>
</dbReference>
<proteinExistence type="inferred from homology"/>
<reference evidence="5 6" key="1">
    <citation type="submission" date="2020-08" db="EMBL/GenBank/DDBJ databases">
        <title>Genome public.</title>
        <authorList>
            <person name="Liu C."/>
            <person name="Sun Q."/>
        </authorList>
    </citation>
    <scope>NUCLEOTIDE SEQUENCE [LARGE SCALE GENOMIC DNA]</scope>
    <source>
        <strain evidence="5 6">NSJ-7</strain>
    </source>
</reference>
<comment type="caution">
    <text evidence="5">The sequence shown here is derived from an EMBL/GenBank/DDBJ whole genome shotgun (WGS) entry which is preliminary data.</text>
</comment>
<keyword evidence="2" id="KW-0805">Transcription regulation</keyword>
<comment type="similarity">
    <text evidence="1">Belongs to the BlaI transcriptional regulatory family.</text>
</comment>
<keyword evidence="4" id="KW-0804">Transcription</keyword>
<name>A0ABR7FSC3_9FIRM</name>
<evidence type="ECO:0000256" key="3">
    <source>
        <dbReference type="ARBA" id="ARBA00023125"/>
    </source>
</evidence>